<evidence type="ECO:0000256" key="2">
    <source>
        <dbReference type="ARBA" id="ARBA00022837"/>
    </source>
</evidence>
<protein>
    <recommendedName>
        <fullName evidence="5">C2 domain-containing protein</fullName>
    </recommendedName>
</protein>
<dbReference type="SUPFAM" id="SSF49562">
    <property type="entry name" value="C2 domain (Calcium/lipid-binding domain, CaLB)"/>
    <property type="match status" value="3"/>
</dbReference>
<sequence length="1107" mass="124012">MIIPIKVCCATDLISKIIKENDSGGRVLLVVCQSGTDVIAIFTDNIQLKVNFGFIIFKCSFNVSNEPILFSYNMSGESTDSECRSAHNNSRSHSLLRQVRTKLRGKSSSRFRAATTTTSTTDESSSISLTHSKHQSFENIDNIKKRVSNQSTKKPQVAFSHRLSLLSQVKSHIIGTRKYRLTTPSNLNDDDNNNNFRSKRSISFFSETQLSSTGESTHNISAANTNGTSSEPITQIITQVSNGNVKTMILNGSLDMTVEEKETKPAEQAKHVEQVKPIEQPRPAEQAKPAEQPKPAEQAKPAEQPKPTDQAKPANQAKPAEQPKPTDQAKPANQAKPADQAKQFKAAEQAKQADRTASPNRIDLSKFKDSLTERAKSVMPKATSIFSNSPPPTPINNPDQVYWTEICIERGNNLAVKDIGGSSDPYVKVVYGTEEKYTTNTVTKSLNPVWNEKFTIFTEDLTIPLYFNLYDQDRIGRDESMGSVKMDLWKLPFERLYNASLELENEERNDGKNGILKISVTITPKTVEFRDEVLRSLAKQSQTKSLFGGRSTNAGVILPRRTIDVFIVEGRKLKPNGVNKPCSPYVKIKFGNKKNRSATIKSTLNPQWHQSFMYDTFAGDLHPIELIVFDETGGSEQLVGRGLCNIAHLDEERTHRIPVDLEDDAGVIELFVTITQTTALQEATSDGDSSTNVALESMPSKLTEKDINHYTFLNTLKSMNPITDIGKLEIKIYQARDLSSKDLTGKSDPFCIVELDSTRLRTHTIYKTLDPVWSKSFVIPAQDIHSVVELTIFDEDTNKSTEFIGKVAIPLLAIKNGVKKWYQLKDQKCLLPVKGAIEIEATFVYTQLKAVIRTINPRQTAYYQIDEKFSIGAIKQSIARITNMMSGFINVMKFIDHTFHWENPYLSFGTFMAVLTMVWNFELWMAPCSLLLIFVRNLINEYQSGRLGTAFTGTGDELLPTLVQPSPEEDEVAEVDPNSKEPKKSFLGAITGIQDTIKELQGTIDGVASTLERLKNVFNFTVPWLSNLLMITLVLVSVLLYYVPLRALILAFFINKFTKYFRKPKGFIDNNEAADFISRLPSDPELMQYRELKVVARIPPAAKKTKK</sequence>
<dbReference type="GO" id="GO:0046872">
    <property type="term" value="F:metal ion binding"/>
    <property type="evidence" value="ECO:0007669"/>
    <property type="project" value="UniProtKB-KW"/>
</dbReference>
<dbReference type="Gene3D" id="2.60.40.150">
    <property type="entry name" value="C2 domain"/>
    <property type="match status" value="3"/>
</dbReference>
<feature type="compositionally biased region" description="Low complexity" evidence="3">
    <location>
        <begin position="338"/>
        <end position="350"/>
    </location>
</feature>
<evidence type="ECO:0000256" key="3">
    <source>
        <dbReference type="SAM" id="MobiDB-lite"/>
    </source>
</evidence>
<accession>A0A819IQ20</accession>
<feature type="compositionally biased region" description="Basic and acidic residues" evidence="3">
    <location>
        <begin position="260"/>
        <end position="276"/>
    </location>
</feature>
<comment type="caution">
    <text evidence="6">The sequence shown here is derived from an EMBL/GenBank/DDBJ whole genome shotgun (WGS) entry which is preliminary data.</text>
</comment>
<feature type="region of interest" description="Disordered" evidence="3">
    <location>
        <begin position="208"/>
        <end position="229"/>
    </location>
</feature>
<name>A0A819IQ20_9BILA</name>
<dbReference type="Proteomes" id="UP000663868">
    <property type="component" value="Unassembled WGS sequence"/>
</dbReference>
<evidence type="ECO:0000256" key="1">
    <source>
        <dbReference type="ARBA" id="ARBA00022723"/>
    </source>
</evidence>
<keyword evidence="4" id="KW-0812">Transmembrane</keyword>
<reference evidence="6" key="1">
    <citation type="submission" date="2021-02" db="EMBL/GenBank/DDBJ databases">
        <authorList>
            <person name="Nowell W R."/>
        </authorList>
    </citation>
    <scope>NUCLEOTIDE SEQUENCE</scope>
</reference>
<keyword evidence="1" id="KW-0479">Metal-binding</keyword>
<feature type="compositionally biased region" description="Low complexity" evidence="3">
    <location>
        <begin position="110"/>
        <end position="130"/>
    </location>
</feature>
<proteinExistence type="predicted"/>
<dbReference type="EMBL" id="CAJOBB010001902">
    <property type="protein sequence ID" value="CAF3917025.1"/>
    <property type="molecule type" value="Genomic_DNA"/>
</dbReference>
<keyword evidence="4" id="KW-1133">Transmembrane helix</keyword>
<dbReference type="InterPro" id="IPR035892">
    <property type="entry name" value="C2_domain_sf"/>
</dbReference>
<organism evidence="6 7">
    <name type="scientific">Adineta steineri</name>
    <dbReference type="NCBI Taxonomy" id="433720"/>
    <lineage>
        <taxon>Eukaryota</taxon>
        <taxon>Metazoa</taxon>
        <taxon>Spiralia</taxon>
        <taxon>Gnathifera</taxon>
        <taxon>Rotifera</taxon>
        <taxon>Eurotatoria</taxon>
        <taxon>Bdelloidea</taxon>
        <taxon>Adinetida</taxon>
        <taxon>Adinetidae</taxon>
        <taxon>Adineta</taxon>
    </lineage>
</organism>
<feature type="region of interest" description="Disordered" evidence="3">
    <location>
        <begin position="105"/>
        <end position="131"/>
    </location>
</feature>
<dbReference type="PANTHER" id="PTHR45911">
    <property type="entry name" value="C2 DOMAIN-CONTAINING PROTEIN"/>
    <property type="match status" value="1"/>
</dbReference>
<evidence type="ECO:0000313" key="6">
    <source>
        <dbReference type="EMBL" id="CAF3917025.1"/>
    </source>
</evidence>
<feature type="region of interest" description="Disordered" evidence="3">
    <location>
        <begin position="260"/>
        <end position="369"/>
    </location>
</feature>
<feature type="domain" description="C2" evidence="5">
    <location>
        <begin position="380"/>
        <end position="501"/>
    </location>
</feature>
<dbReference type="Pfam" id="PF00168">
    <property type="entry name" value="C2"/>
    <property type="match status" value="3"/>
</dbReference>
<feature type="domain" description="C2" evidence="5">
    <location>
        <begin position="709"/>
        <end position="826"/>
    </location>
</feature>
<dbReference type="SMART" id="SM00239">
    <property type="entry name" value="C2"/>
    <property type="match status" value="3"/>
</dbReference>
<dbReference type="PROSITE" id="PS50004">
    <property type="entry name" value="C2"/>
    <property type="match status" value="3"/>
</dbReference>
<dbReference type="InterPro" id="IPR000008">
    <property type="entry name" value="C2_dom"/>
</dbReference>
<evidence type="ECO:0000256" key="4">
    <source>
        <dbReference type="SAM" id="Phobius"/>
    </source>
</evidence>
<gene>
    <name evidence="6" type="ORF">KXQ929_LOCUS23679</name>
</gene>
<dbReference type="AlphaFoldDB" id="A0A819IQ20"/>
<feature type="transmembrane region" description="Helical" evidence="4">
    <location>
        <begin position="1028"/>
        <end position="1054"/>
    </location>
</feature>
<keyword evidence="4" id="KW-0472">Membrane</keyword>
<evidence type="ECO:0000259" key="5">
    <source>
        <dbReference type="PROSITE" id="PS50004"/>
    </source>
</evidence>
<evidence type="ECO:0000313" key="7">
    <source>
        <dbReference type="Proteomes" id="UP000663868"/>
    </source>
</evidence>
<feature type="domain" description="C2" evidence="5">
    <location>
        <begin position="541"/>
        <end position="659"/>
    </location>
</feature>
<dbReference type="PRINTS" id="PR00360">
    <property type="entry name" value="C2DOMAIN"/>
</dbReference>
<keyword evidence="2" id="KW-0106">Calcium</keyword>
<dbReference type="PANTHER" id="PTHR45911:SF4">
    <property type="entry name" value="MULTIPLE C2 AND TRANSMEMBRANE DOMAIN-CONTAINING PROTEIN"/>
    <property type="match status" value="1"/>
</dbReference>